<dbReference type="InterPro" id="IPR057887">
    <property type="entry name" value="IQUB_helical"/>
</dbReference>
<dbReference type="PANTHER" id="PTHR21074">
    <property type="entry name" value="IQ AND UBIQUITIN-LIKE DOMAIN-CONTAINING PROTEIN"/>
    <property type="match status" value="1"/>
</dbReference>
<evidence type="ECO:0000313" key="4">
    <source>
        <dbReference type="EMBL" id="CAH3115309.1"/>
    </source>
</evidence>
<dbReference type="PANTHER" id="PTHR21074:SF0">
    <property type="entry name" value="IQ AND UBIQUITIN-LIKE DOMAIN-CONTAINING PROTEIN"/>
    <property type="match status" value="1"/>
</dbReference>
<feature type="coiled-coil region" evidence="1">
    <location>
        <begin position="431"/>
        <end position="471"/>
    </location>
</feature>
<feature type="compositionally biased region" description="Basic and acidic residues" evidence="2">
    <location>
        <begin position="156"/>
        <end position="172"/>
    </location>
</feature>
<reference evidence="4 5" key="1">
    <citation type="submission" date="2022-05" db="EMBL/GenBank/DDBJ databases">
        <authorList>
            <consortium name="Genoscope - CEA"/>
            <person name="William W."/>
        </authorList>
    </citation>
    <scope>NUCLEOTIDE SEQUENCE [LARGE SCALE GENOMIC DNA]</scope>
</reference>
<dbReference type="InterPro" id="IPR037695">
    <property type="entry name" value="IQUB"/>
</dbReference>
<feature type="region of interest" description="Disordered" evidence="2">
    <location>
        <begin position="1"/>
        <end position="186"/>
    </location>
</feature>
<dbReference type="InterPro" id="IPR000626">
    <property type="entry name" value="Ubiquitin-like_dom"/>
</dbReference>
<keyword evidence="1" id="KW-0175">Coiled coil</keyword>
<feature type="compositionally biased region" description="Basic and acidic residues" evidence="2">
    <location>
        <begin position="135"/>
        <end position="146"/>
    </location>
</feature>
<evidence type="ECO:0000256" key="2">
    <source>
        <dbReference type="SAM" id="MobiDB-lite"/>
    </source>
</evidence>
<dbReference type="EMBL" id="CALNXK010000028">
    <property type="protein sequence ID" value="CAH3115309.1"/>
    <property type="molecule type" value="Genomic_DNA"/>
</dbReference>
<feature type="compositionally biased region" description="Basic and acidic residues" evidence="2">
    <location>
        <begin position="11"/>
        <end position="28"/>
    </location>
</feature>
<evidence type="ECO:0000313" key="5">
    <source>
        <dbReference type="Proteomes" id="UP001159405"/>
    </source>
</evidence>
<dbReference type="PROSITE" id="PS50053">
    <property type="entry name" value="UBIQUITIN_2"/>
    <property type="match status" value="1"/>
</dbReference>
<proteinExistence type="predicted"/>
<evidence type="ECO:0000256" key="1">
    <source>
        <dbReference type="SAM" id="Coils"/>
    </source>
</evidence>
<dbReference type="SUPFAM" id="SSF54236">
    <property type="entry name" value="Ubiquitin-like"/>
    <property type="match status" value="1"/>
</dbReference>
<keyword evidence="5" id="KW-1185">Reference proteome</keyword>
<feature type="compositionally biased region" description="Basic and acidic residues" evidence="2">
    <location>
        <begin position="56"/>
        <end position="84"/>
    </location>
</feature>
<comment type="caution">
    <text evidence="4">The sequence shown here is derived from an EMBL/GenBank/DDBJ whole genome shotgun (WGS) entry which is preliminary data.</text>
</comment>
<protein>
    <recommendedName>
        <fullName evidence="3">Ubiquitin-like domain-containing protein</fullName>
    </recommendedName>
</protein>
<evidence type="ECO:0000259" key="3">
    <source>
        <dbReference type="PROSITE" id="PS50053"/>
    </source>
</evidence>
<dbReference type="Pfam" id="PF25805">
    <property type="entry name" value="IQUB"/>
    <property type="match status" value="1"/>
</dbReference>
<dbReference type="Gene3D" id="3.10.20.90">
    <property type="entry name" value="Phosphatidylinositol 3-kinase Catalytic Subunit, Chain A, domain 1"/>
    <property type="match status" value="1"/>
</dbReference>
<name>A0ABN8NMN7_9CNID</name>
<dbReference type="InterPro" id="IPR029071">
    <property type="entry name" value="Ubiquitin-like_domsf"/>
</dbReference>
<gene>
    <name evidence="4" type="ORF">PLOB_00023560</name>
</gene>
<organism evidence="4 5">
    <name type="scientific">Porites lobata</name>
    <dbReference type="NCBI Taxonomy" id="104759"/>
    <lineage>
        <taxon>Eukaryota</taxon>
        <taxon>Metazoa</taxon>
        <taxon>Cnidaria</taxon>
        <taxon>Anthozoa</taxon>
        <taxon>Hexacorallia</taxon>
        <taxon>Scleractinia</taxon>
        <taxon>Fungiina</taxon>
        <taxon>Poritidae</taxon>
        <taxon>Porites</taxon>
    </lineage>
</organism>
<sequence>MSAAEESTDNQGEHEKKSEEKEVQERDPQGQVASDLPQTAEENGGKVDEGSAQTVETRKVDEGEEVKIEKQENVSEVVNVKDDAENPEESEEKIKNPSEEQQGTPVEEAEETAMSVVISEPDKNVETQEANAQTEGRESPVGKDADVSADAPSKVDNSDNRVIESQSERESEAPPVAPPTSQAERSIDSELGHAESAGNVRDGFTANVKFIIMPEGHVQNMTCSLKQSFLELRKHFASELNQTPQMILLLFDGKLVEDQTVLSDLGVQGGQTVQVEIQSADPVNKPLKYTKVSPTYKLPDKVNVKVEIDGREVEVVVHIVQENRKKPFLGGYKHRLTGVEFHNAAAQTIPKIRVPSSVEKFHRDTQTYKLRNRVQQTTNTTSTQMTKDGCYVSNVTDKILIPGRYVTAEEHHRKILKKVIILQTYWRRWLAKNYVQKLREDRIRRQEWERQEELRKQRERAERIRKEWERRMNPKTKEDFDLLYSHLEKWRNEEMALIDELYSGPERKAALVGLLEQEAHLIASIDRHKLVADEENKDKRIKSFLNKAAAPKQWKAFDGKITEMDTPYTIRAQELRDIYSTLSMKYLTQDERLDVLLTLKHTVKEHDCKLTQEIIELIDREADLLMRGVKESNLEGLRKRILTLFLQYCKTPLFNPEAARIIKVPQDPSVLRKNIYFCPSCNSYLPSTEFQLSSNSRVVGRCRKCMKLDNDARLRHDFSQYRAMLKELRRSEESFEDGSKIAYLLQEPDLRYLVENIWNSQSVLSAHEDLFDLILVRWNKYEEWSPWNCILLTKEEASAHAKLENVTEAYGRMFIGKILHKHVLARNYFSRLPGMAEHMKKKISGQTRGLAANNGARTAALKA</sequence>
<dbReference type="Proteomes" id="UP001159405">
    <property type="component" value="Unassembled WGS sequence"/>
</dbReference>
<accession>A0ABN8NMN7</accession>
<feature type="domain" description="Ubiquitin-like" evidence="3">
    <location>
        <begin position="204"/>
        <end position="282"/>
    </location>
</feature>